<evidence type="ECO:0000256" key="5">
    <source>
        <dbReference type="ARBA" id="ARBA00022723"/>
    </source>
</evidence>
<keyword evidence="9" id="KW-1133">Transmembrane helix</keyword>
<dbReference type="SUPFAM" id="SSF55486">
    <property type="entry name" value="Metalloproteases ('zincins'), catalytic domain"/>
    <property type="match status" value="1"/>
</dbReference>
<dbReference type="InParanoid" id="A0A7F5R2G4"/>
<dbReference type="InterPro" id="IPR042089">
    <property type="entry name" value="Peptidase_M13_dom_2"/>
</dbReference>
<protein>
    <submittedName>
        <fullName evidence="13">Protein gone early-like isoform X1</fullName>
    </submittedName>
</protein>
<dbReference type="Pfam" id="PF01431">
    <property type="entry name" value="Peptidase_M13"/>
    <property type="match status" value="1"/>
</dbReference>
<keyword evidence="6" id="KW-0378">Hydrolase</keyword>
<dbReference type="PANTHER" id="PTHR11733">
    <property type="entry name" value="ZINC METALLOPROTEASE FAMILY M13 NEPRILYSIN-RELATED"/>
    <property type="match status" value="1"/>
</dbReference>
<comment type="cofactor">
    <cofactor evidence="1">
        <name>Zn(2+)</name>
        <dbReference type="ChEBI" id="CHEBI:29105"/>
    </cofactor>
</comment>
<keyword evidence="9" id="KW-0812">Transmembrane</keyword>
<evidence type="ECO:0000313" key="13">
    <source>
        <dbReference type="RefSeq" id="XP_025829537.1"/>
    </source>
</evidence>
<evidence type="ECO:0000256" key="3">
    <source>
        <dbReference type="ARBA" id="ARBA00007357"/>
    </source>
</evidence>
<evidence type="ECO:0000256" key="2">
    <source>
        <dbReference type="ARBA" id="ARBA00004401"/>
    </source>
</evidence>
<comment type="subcellular location">
    <subcellularLocation>
        <location evidence="2">Cell membrane</location>
        <topology evidence="2">Single-pass type II membrane protein</topology>
    </subcellularLocation>
</comment>
<evidence type="ECO:0000256" key="4">
    <source>
        <dbReference type="ARBA" id="ARBA00022670"/>
    </source>
</evidence>
<dbReference type="InterPro" id="IPR000718">
    <property type="entry name" value="Peptidase_M13"/>
</dbReference>
<feature type="transmembrane region" description="Helical" evidence="9">
    <location>
        <begin position="98"/>
        <end position="120"/>
    </location>
</feature>
<keyword evidence="7" id="KW-0862">Zinc</keyword>
<dbReference type="GO" id="GO:0004222">
    <property type="term" value="F:metalloendopeptidase activity"/>
    <property type="evidence" value="ECO:0007669"/>
    <property type="project" value="InterPro"/>
</dbReference>
<reference evidence="13" key="1">
    <citation type="submission" date="2025-08" db="UniProtKB">
        <authorList>
            <consortium name="RefSeq"/>
        </authorList>
    </citation>
    <scope>IDENTIFICATION</scope>
    <source>
        <tissue evidence="13">Entire body</tissue>
    </source>
</reference>
<dbReference type="RefSeq" id="XP_025829537.1">
    <property type="nucleotide sequence ID" value="XM_025973752.1"/>
</dbReference>
<keyword evidence="9" id="KW-0472">Membrane</keyword>
<dbReference type="OrthoDB" id="7867452at2759"/>
<dbReference type="Proteomes" id="UP000192223">
    <property type="component" value="Unplaced"/>
</dbReference>
<keyword evidence="12" id="KW-1185">Reference proteome</keyword>
<evidence type="ECO:0000256" key="8">
    <source>
        <dbReference type="ARBA" id="ARBA00023049"/>
    </source>
</evidence>
<dbReference type="Gene3D" id="3.40.390.10">
    <property type="entry name" value="Collagenase (Catalytic Domain)"/>
    <property type="match status" value="1"/>
</dbReference>
<dbReference type="GO" id="GO:0016485">
    <property type="term" value="P:protein processing"/>
    <property type="evidence" value="ECO:0007669"/>
    <property type="project" value="TreeGrafter"/>
</dbReference>
<dbReference type="CDD" id="cd08662">
    <property type="entry name" value="M13"/>
    <property type="match status" value="1"/>
</dbReference>
<dbReference type="PANTHER" id="PTHR11733:SF228">
    <property type="entry name" value="PROTEIN GONE EARLY"/>
    <property type="match status" value="1"/>
</dbReference>
<dbReference type="KEGG" id="apln:108737373"/>
<evidence type="ECO:0000256" key="6">
    <source>
        <dbReference type="ARBA" id="ARBA00022801"/>
    </source>
</evidence>
<dbReference type="Gene3D" id="1.10.1380.10">
    <property type="entry name" value="Neutral endopeptidase , domain2"/>
    <property type="match status" value="1"/>
</dbReference>
<organism evidence="12 13">
    <name type="scientific">Agrilus planipennis</name>
    <name type="common">Emerald ash borer</name>
    <name type="synonym">Agrilus marcopoli</name>
    <dbReference type="NCBI Taxonomy" id="224129"/>
    <lineage>
        <taxon>Eukaryota</taxon>
        <taxon>Metazoa</taxon>
        <taxon>Ecdysozoa</taxon>
        <taxon>Arthropoda</taxon>
        <taxon>Hexapoda</taxon>
        <taxon>Insecta</taxon>
        <taxon>Pterygota</taxon>
        <taxon>Neoptera</taxon>
        <taxon>Endopterygota</taxon>
        <taxon>Coleoptera</taxon>
        <taxon>Polyphaga</taxon>
        <taxon>Elateriformia</taxon>
        <taxon>Buprestoidea</taxon>
        <taxon>Buprestidae</taxon>
        <taxon>Agrilinae</taxon>
        <taxon>Agrilus</taxon>
    </lineage>
</organism>
<keyword evidence="8" id="KW-0482">Metalloprotease</keyword>
<sequence length="804" mass="92633">MHQCTETAFPFQFLLVITEKIFDRRTTDFAMGENENKVSPEKKNGTENNVIRFPESDENDPCIDCKKQPSSAHRKGFWFEKEHQLIEKTSLTRRGLRLALVLLLVSLLFFVIIVILAALWPRKPHHLQFPVCTEPQCLKAAVQIRESLNSSVYPCDDLWSWACGRWLEKNPLPADRSIWNQEAELALQEARRVRELVNTLPLPLHTGTVEWKLKYLYEACLDVDSVNADQARPLQNIISELGGWYVLRDFNMADFNYKTLLTNLHVKYGAAPYFKVTVKPNPYTPGKNVIAIFPSGLGLPDKSYYYQDDDNLIQTAYTQFIRDIIINLSVTKTDAEKFSTDMFYYEKRIAEITPNSFELMNMVNTYNLVKLSELHYTLSMLPLQDILAALYPDANINEDTDVLVSSLDYLQKVSQIISTTDRTTLNSYIMWTLVREYVPYLSTPFTASLNNFKRDLLGIKRSVPRWEECSNLVYRFAGLAVESLFGKERSLRNKTEVVNRLFQSIRNAVKVYIDKYRETPDFYQHLSKKISGLKIQIGLPEYVLSANHLKQYYSKLIVIKTNLFENYRHGIEFLRKLEGQRLVNSEPENVLIDYALSQPLSTSYIPSENTIFVPRVVLTEPFFDTKYPSSILYGRLGVQIANSVISSITPFHSGWSSNLKLFLPVNFIVNESLRISQEPRDCLSKYFIENNMASDVSATVTSLSVLKELSAIKFAFFGLITTLQNEEHIHQPTLEEFEDDSLFFLTYSQTRCSVLSTQQDFYMKTVEFELPQQSILKTASDHFAPFLESLNCPSSKKTHCDDIL</sequence>
<comment type="similarity">
    <text evidence="3">Belongs to the peptidase M13 family.</text>
</comment>
<dbReference type="FunCoup" id="A0A7F5R2G4">
    <property type="interactions" value="78"/>
</dbReference>
<evidence type="ECO:0000256" key="9">
    <source>
        <dbReference type="SAM" id="Phobius"/>
    </source>
</evidence>
<evidence type="ECO:0000259" key="10">
    <source>
        <dbReference type="Pfam" id="PF01431"/>
    </source>
</evidence>
<dbReference type="InterPro" id="IPR024079">
    <property type="entry name" value="MetalloPept_cat_dom_sf"/>
</dbReference>
<evidence type="ECO:0000256" key="7">
    <source>
        <dbReference type="ARBA" id="ARBA00022833"/>
    </source>
</evidence>
<dbReference type="GO" id="GO:0005886">
    <property type="term" value="C:plasma membrane"/>
    <property type="evidence" value="ECO:0007669"/>
    <property type="project" value="UniProtKB-SubCell"/>
</dbReference>
<evidence type="ECO:0000313" key="12">
    <source>
        <dbReference type="Proteomes" id="UP000192223"/>
    </source>
</evidence>
<name>A0A7F5R2G4_AGRPL</name>
<dbReference type="AlphaFoldDB" id="A0A7F5R2G4"/>
<dbReference type="PROSITE" id="PS51885">
    <property type="entry name" value="NEPRILYSIN"/>
    <property type="match status" value="1"/>
</dbReference>
<keyword evidence="5" id="KW-0479">Metal-binding</keyword>
<dbReference type="InterPro" id="IPR018497">
    <property type="entry name" value="Peptidase_M13_C"/>
</dbReference>
<feature type="domain" description="Peptidase M13 N-terminal" evidence="11">
    <location>
        <begin position="154"/>
        <end position="537"/>
    </location>
</feature>
<gene>
    <name evidence="13" type="primary">LOC108737373</name>
</gene>
<feature type="domain" description="Peptidase M13 C-terminal" evidence="10">
    <location>
        <begin position="604"/>
        <end position="797"/>
    </location>
</feature>
<proteinExistence type="inferred from homology"/>
<dbReference type="GeneID" id="108737373"/>
<accession>A0A7F5R2G4</accession>
<evidence type="ECO:0000256" key="1">
    <source>
        <dbReference type="ARBA" id="ARBA00001947"/>
    </source>
</evidence>
<keyword evidence="4" id="KW-0645">Protease</keyword>
<dbReference type="Pfam" id="PF05649">
    <property type="entry name" value="Peptidase_M13_N"/>
    <property type="match status" value="1"/>
</dbReference>
<dbReference type="InterPro" id="IPR008753">
    <property type="entry name" value="Peptidase_M13_N"/>
</dbReference>
<dbReference type="GO" id="GO:0046872">
    <property type="term" value="F:metal ion binding"/>
    <property type="evidence" value="ECO:0007669"/>
    <property type="project" value="UniProtKB-KW"/>
</dbReference>
<evidence type="ECO:0000259" key="11">
    <source>
        <dbReference type="Pfam" id="PF05649"/>
    </source>
</evidence>